<dbReference type="InterPro" id="IPR029058">
    <property type="entry name" value="AB_hydrolase_fold"/>
</dbReference>
<keyword evidence="1" id="KW-0472">Membrane</keyword>
<accession>A0A8G0ZXR9</accession>
<dbReference type="GO" id="GO:0016787">
    <property type="term" value="F:hydrolase activity"/>
    <property type="evidence" value="ECO:0007669"/>
    <property type="project" value="UniProtKB-KW"/>
</dbReference>
<evidence type="ECO:0000256" key="1">
    <source>
        <dbReference type="SAM" id="Phobius"/>
    </source>
</evidence>
<dbReference type="KEGG" id="nsm:JO391_04000"/>
<dbReference type="EMBL" id="CP069370">
    <property type="protein sequence ID" value="QYZ70688.1"/>
    <property type="molecule type" value="Genomic_DNA"/>
</dbReference>
<sequence>MTRRTMVRISALAVLLVVAVTAFFVFYHPPMRLMPPPLLFQGQRDAVTGRIEELGEGSRLSVFYATSRLPVGPRDNRLYTVAPDTRLHLGTADLRIGGEETTLADLVEWTAGYAGGDRPFVHLDAMREAATVGEPEVAAWLDGVRAALAASGRKDLLVYVHGANTTVERAAGQAAMLQHFGGGNLVVVAFVWPTAENFLRYGRDVRNAFAAGPHLAELIAMLARETGAEGIDVMTYSAGGTVGSTGLAVLARDYPDQAGMLGQVYHAAPDADFRGFVEDLAAYSPVAAEVTVAANMGDSALRLAQTVNRASRAGRPDLRELSPEAGAMLLGATEDGMVDLLQVLPDEMPDLPASSHTFWYDDPWVSNDLFLMYLFGLDPAARGLERRVTAAGAPVWTFGADYVERMRALAPGLGLPPPG</sequence>
<evidence type="ECO:0000313" key="3">
    <source>
        <dbReference type="Proteomes" id="UP000826300"/>
    </source>
</evidence>
<protein>
    <submittedName>
        <fullName evidence="2">Alpha/beta hydrolase</fullName>
    </submittedName>
</protein>
<dbReference type="SUPFAM" id="SSF53474">
    <property type="entry name" value="alpha/beta-Hydrolases"/>
    <property type="match status" value="1"/>
</dbReference>
<dbReference type="PANTHER" id="PTHR36513">
    <property type="entry name" value="ABC TRANSMEMBRANE TYPE-1 DOMAIN-CONTAINING PROTEIN"/>
    <property type="match status" value="1"/>
</dbReference>
<keyword evidence="2" id="KW-0378">Hydrolase</keyword>
<dbReference type="Pfam" id="PF05990">
    <property type="entry name" value="DUF900"/>
    <property type="match status" value="1"/>
</dbReference>
<proteinExistence type="predicted"/>
<dbReference type="AlphaFoldDB" id="A0A8G0ZXR9"/>
<keyword evidence="3" id="KW-1185">Reference proteome</keyword>
<evidence type="ECO:0000313" key="2">
    <source>
        <dbReference type="EMBL" id="QYZ70688.1"/>
    </source>
</evidence>
<dbReference type="PANTHER" id="PTHR36513:SF1">
    <property type="entry name" value="TRANSMEMBRANE PROTEIN"/>
    <property type="match status" value="1"/>
</dbReference>
<gene>
    <name evidence="2" type="ORF">JO391_04000</name>
</gene>
<reference evidence="2" key="1">
    <citation type="submission" date="2021-02" db="EMBL/GenBank/DDBJ databases">
        <title>Rhodobacter shimadae sp. nov., an aerobic anoxygenic phototrophic bacterium isolated from a hot spring.</title>
        <authorList>
            <person name="Muramatsu S."/>
            <person name="Haruta S."/>
            <person name="Hirose S."/>
            <person name="Hanada S."/>
        </authorList>
    </citation>
    <scope>NUCLEOTIDE SEQUENCE</scope>
    <source>
        <strain evidence="2">N10</strain>
    </source>
</reference>
<dbReference type="RefSeq" id="WP_220662905.1">
    <property type="nucleotide sequence ID" value="NZ_CP069370.1"/>
</dbReference>
<dbReference type="Proteomes" id="UP000826300">
    <property type="component" value="Chromosome"/>
</dbReference>
<dbReference type="InterPro" id="IPR010297">
    <property type="entry name" value="DUF900_hydrolase"/>
</dbReference>
<keyword evidence="1" id="KW-1133">Transmembrane helix</keyword>
<feature type="transmembrane region" description="Helical" evidence="1">
    <location>
        <begin position="7"/>
        <end position="27"/>
    </location>
</feature>
<keyword evidence="1" id="KW-0812">Transmembrane</keyword>
<name>A0A8G0ZXR9_9RHOB</name>
<organism evidence="2 3">
    <name type="scientific">Neotabrizicola shimadae</name>
    <dbReference type="NCBI Taxonomy" id="2807096"/>
    <lineage>
        <taxon>Bacteria</taxon>
        <taxon>Pseudomonadati</taxon>
        <taxon>Pseudomonadota</taxon>
        <taxon>Alphaproteobacteria</taxon>
        <taxon>Rhodobacterales</taxon>
        <taxon>Paracoccaceae</taxon>
        <taxon>Neotabrizicola</taxon>
    </lineage>
</organism>